<comment type="catalytic activity">
    <reaction evidence="5">
        <text>an L-alpha-D-Hep-(1-&gt;5)-[alpha-Kdo-(2-&gt;4)]-alpha-Kdo-(2-&gt;6)-lipid A + ADP-L-glycero-beta-D-manno-heptose = an L-alpha-D-Hep-(1-&gt;3)-L-alpha-D-Hep-(1-&gt;5)-[alpha-Kdo-(2-&gt;4)]-alpha-Kdo-(2-&gt;6)-lipid A + ADP + H(+)</text>
        <dbReference type="Rhea" id="RHEA:74071"/>
        <dbReference type="ChEBI" id="CHEBI:15378"/>
        <dbReference type="ChEBI" id="CHEBI:61506"/>
        <dbReference type="ChEBI" id="CHEBI:193068"/>
        <dbReference type="ChEBI" id="CHEBI:193069"/>
        <dbReference type="ChEBI" id="CHEBI:456216"/>
        <dbReference type="EC" id="2.4.99.24"/>
    </reaction>
</comment>
<dbReference type="FunFam" id="3.40.50.2000:FF:000023">
    <property type="entry name" value="ADP-heptose--LPS heptosyltransferase II"/>
    <property type="match status" value="1"/>
</dbReference>
<accession>A0A7W0HJY0</accession>
<dbReference type="AlphaFoldDB" id="A0A7W0HJY0"/>
<dbReference type="SUPFAM" id="SSF53756">
    <property type="entry name" value="UDP-Glycosyltransferase/glycogen phosphorylase"/>
    <property type="match status" value="1"/>
</dbReference>
<keyword evidence="7" id="KW-1185">Reference proteome</keyword>
<keyword evidence="2 6" id="KW-0808">Transferase</keyword>
<dbReference type="CDD" id="cd03789">
    <property type="entry name" value="GT9_LPS_heptosyltransferase"/>
    <property type="match status" value="1"/>
</dbReference>
<evidence type="ECO:0000256" key="5">
    <source>
        <dbReference type="ARBA" id="ARBA00047503"/>
    </source>
</evidence>
<evidence type="ECO:0000313" key="6">
    <source>
        <dbReference type="EMBL" id="MBA2880506.1"/>
    </source>
</evidence>
<dbReference type="InterPro" id="IPR051199">
    <property type="entry name" value="LPS_LOS_Heptosyltrfase"/>
</dbReference>
<dbReference type="NCBIfam" id="TIGR02195">
    <property type="entry name" value="heptsyl_trn_II"/>
    <property type="match status" value="1"/>
</dbReference>
<evidence type="ECO:0000256" key="4">
    <source>
        <dbReference type="ARBA" id="ARBA00044042"/>
    </source>
</evidence>
<dbReference type="PANTHER" id="PTHR30160">
    <property type="entry name" value="TETRAACYLDISACCHARIDE 4'-KINASE-RELATED"/>
    <property type="match status" value="1"/>
</dbReference>
<comment type="similarity">
    <text evidence="3">Belongs to the glycosyltransferase 9 family.</text>
</comment>
<gene>
    <name evidence="6" type="ORF">HNR65_000824</name>
</gene>
<dbReference type="InterPro" id="IPR011910">
    <property type="entry name" value="RfaF"/>
</dbReference>
<evidence type="ECO:0000256" key="1">
    <source>
        <dbReference type="ARBA" id="ARBA00022676"/>
    </source>
</evidence>
<name>A0A7W0HJY0_9BACT</name>
<comment type="caution">
    <text evidence="6">The sequence shown here is derived from an EMBL/GenBank/DDBJ whole genome shotgun (WGS) entry which is preliminary data.</text>
</comment>
<keyword evidence="1 6" id="KW-0328">Glycosyltransferase</keyword>
<reference evidence="6 7" key="1">
    <citation type="submission" date="2020-07" db="EMBL/GenBank/DDBJ databases">
        <title>Genomic Encyclopedia of Type Strains, Phase IV (KMG-IV): sequencing the most valuable type-strain genomes for metagenomic binning, comparative biology and taxonomic classification.</title>
        <authorList>
            <person name="Goeker M."/>
        </authorList>
    </citation>
    <scope>NUCLEOTIDE SEQUENCE [LARGE SCALE GENOMIC DNA]</scope>
    <source>
        <strain evidence="6 7">DSM 17721</strain>
    </source>
</reference>
<evidence type="ECO:0000256" key="2">
    <source>
        <dbReference type="ARBA" id="ARBA00022679"/>
    </source>
</evidence>
<dbReference type="GO" id="GO:0005829">
    <property type="term" value="C:cytosol"/>
    <property type="evidence" value="ECO:0007669"/>
    <property type="project" value="TreeGrafter"/>
</dbReference>
<dbReference type="PANTHER" id="PTHR30160:SF7">
    <property type="entry name" value="ADP-HEPTOSE--LPS HEPTOSYLTRANSFERASE 2"/>
    <property type="match status" value="1"/>
</dbReference>
<evidence type="ECO:0000256" key="3">
    <source>
        <dbReference type="ARBA" id="ARBA00043995"/>
    </source>
</evidence>
<sequence length="345" mass="37785">MKILVCGPAWVGDMVMAQSLFMTLKNLHDNCETHVLAPSWSMPILSRMAEVDQGIVLPAGHGQLKLKKRFEIGRQLAANGYARAIVVPRSIKPALVPFFARIPVRTGYGGQGRFFLINDVRKLDKTRLTMTVQRQVALGHPADAPLPPEAIPRPHLQTDAVNQKRLCRKLGLKLDRPVISFFPGAEYGPSKQWPIQYFRELALRVTKSGYQVWIFGSPQDRACASAIAQGSPLHVHGLAGQTSLNDAIDLIALSHVAVTNDSGLMHIAAALGVHVEAIYGATTPTYTPPLTNKKTIHYTGIDCSPCWARKCPLGHFKCMKEILPQDLEASIQKAAAQNPDLKGRG</sequence>
<dbReference type="GO" id="GO:0008713">
    <property type="term" value="F:ADP-heptose-lipopolysaccharide heptosyltransferase activity"/>
    <property type="evidence" value="ECO:0007669"/>
    <property type="project" value="UniProtKB-EC"/>
</dbReference>
<dbReference type="EMBL" id="JACDUS010000002">
    <property type="protein sequence ID" value="MBA2880506.1"/>
    <property type="molecule type" value="Genomic_DNA"/>
</dbReference>
<dbReference type="GO" id="GO:0009244">
    <property type="term" value="P:lipopolysaccharide core region biosynthetic process"/>
    <property type="evidence" value="ECO:0007669"/>
    <property type="project" value="TreeGrafter"/>
</dbReference>
<dbReference type="Gene3D" id="3.40.50.2000">
    <property type="entry name" value="Glycogen Phosphorylase B"/>
    <property type="match status" value="2"/>
</dbReference>
<evidence type="ECO:0000313" key="7">
    <source>
        <dbReference type="Proteomes" id="UP000525298"/>
    </source>
</evidence>
<organism evidence="6 7">
    <name type="scientific">Desulfosalsimonas propionicica</name>
    <dbReference type="NCBI Taxonomy" id="332175"/>
    <lineage>
        <taxon>Bacteria</taxon>
        <taxon>Pseudomonadati</taxon>
        <taxon>Thermodesulfobacteriota</taxon>
        <taxon>Desulfobacteria</taxon>
        <taxon>Desulfobacterales</taxon>
        <taxon>Desulfosalsimonadaceae</taxon>
        <taxon>Desulfosalsimonas</taxon>
    </lineage>
</organism>
<dbReference type="Pfam" id="PF01075">
    <property type="entry name" value="Glyco_transf_9"/>
    <property type="match status" value="1"/>
</dbReference>
<dbReference type="Proteomes" id="UP000525298">
    <property type="component" value="Unassembled WGS sequence"/>
</dbReference>
<dbReference type="InterPro" id="IPR002201">
    <property type="entry name" value="Glyco_trans_9"/>
</dbReference>
<proteinExistence type="inferred from homology"/>
<dbReference type="RefSeq" id="WP_181550183.1">
    <property type="nucleotide sequence ID" value="NZ_JACDUS010000002.1"/>
</dbReference>
<dbReference type="EC" id="2.4.99.24" evidence="4"/>
<protein>
    <recommendedName>
        <fullName evidence="4">lipopolysaccharide heptosyltransferase II</fullName>
        <ecNumber evidence="4">2.4.99.24</ecNumber>
    </recommendedName>
</protein>